<comment type="caution">
    <text evidence="2">The sequence shown here is derived from an EMBL/GenBank/DDBJ whole genome shotgun (WGS) entry which is preliminary data.</text>
</comment>
<keyword evidence="3" id="KW-1185">Reference proteome</keyword>
<dbReference type="RefSeq" id="WP_189769855.1">
    <property type="nucleotide sequence ID" value="NZ_BNCK01000004.1"/>
</dbReference>
<proteinExistence type="predicted"/>
<evidence type="ECO:0000313" key="2">
    <source>
        <dbReference type="EMBL" id="GHF91772.1"/>
    </source>
</evidence>
<sequence>MNKEFSGEERRKEDDVWLKALRVTTILAWLVFAIALIISYYAAPEANYGVLRYKGIEVRQFWLTPMTGYLYVLLWISALFSYVTLLIHKYRSRRKTDDKRFNIWLLFVVSVSWVIYIVIQLMK</sequence>
<keyword evidence="1" id="KW-1133">Transmembrane helix</keyword>
<feature type="transmembrane region" description="Helical" evidence="1">
    <location>
        <begin position="101"/>
        <end position="122"/>
    </location>
</feature>
<name>A0A919BIP1_9GAMM</name>
<protein>
    <submittedName>
        <fullName evidence="2">Uncharacterized protein</fullName>
    </submittedName>
</protein>
<keyword evidence="1" id="KW-0812">Transmembrane</keyword>
<accession>A0A919BIP1</accession>
<evidence type="ECO:0000256" key="1">
    <source>
        <dbReference type="SAM" id="Phobius"/>
    </source>
</evidence>
<reference evidence="2" key="2">
    <citation type="submission" date="2020-09" db="EMBL/GenBank/DDBJ databases">
        <authorList>
            <person name="Sun Q."/>
            <person name="Kim S."/>
        </authorList>
    </citation>
    <scope>NUCLEOTIDE SEQUENCE</scope>
    <source>
        <strain evidence="2">KCTC 42731</strain>
    </source>
</reference>
<dbReference type="EMBL" id="BNCK01000004">
    <property type="protein sequence ID" value="GHF91772.1"/>
    <property type="molecule type" value="Genomic_DNA"/>
</dbReference>
<organism evidence="2 3">
    <name type="scientific">Thalassotalea marina</name>
    <dbReference type="NCBI Taxonomy" id="1673741"/>
    <lineage>
        <taxon>Bacteria</taxon>
        <taxon>Pseudomonadati</taxon>
        <taxon>Pseudomonadota</taxon>
        <taxon>Gammaproteobacteria</taxon>
        <taxon>Alteromonadales</taxon>
        <taxon>Colwelliaceae</taxon>
        <taxon>Thalassotalea</taxon>
    </lineage>
</organism>
<keyword evidence="1" id="KW-0472">Membrane</keyword>
<feature type="transmembrane region" description="Helical" evidence="1">
    <location>
        <begin position="20"/>
        <end position="43"/>
    </location>
</feature>
<gene>
    <name evidence="2" type="ORF">GCM10017161_19580</name>
</gene>
<evidence type="ECO:0000313" key="3">
    <source>
        <dbReference type="Proteomes" id="UP000623842"/>
    </source>
</evidence>
<reference evidence="2" key="1">
    <citation type="journal article" date="2014" name="Int. J. Syst. Evol. Microbiol.">
        <title>Complete genome sequence of Corynebacterium casei LMG S-19264T (=DSM 44701T), isolated from a smear-ripened cheese.</title>
        <authorList>
            <consortium name="US DOE Joint Genome Institute (JGI-PGF)"/>
            <person name="Walter F."/>
            <person name="Albersmeier A."/>
            <person name="Kalinowski J."/>
            <person name="Ruckert C."/>
        </authorList>
    </citation>
    <scope>NUCLEOTIDE SEQUENCE</scope>
    <source>
        <strain evidence="2">KCTC 42731</strain>
    </source>
</reference>
<feature type="transmembrane region" description="Helical" evidence="1">
    <location>
        <begin position="69"/>
        <end position="89"/>
    </location>
</feature>
<dbReference type="AlphaFoldDB" id="A0A919BIP1"/>
<dbReference type="Proteomes" id="UP000623842">
    <property type="component" value="Unassembled WGS sequence"/>
</dbReference>